<dbReference type="AlphaFoldDB" id="A0A3N4KF33"/>
<dbReference type="NCBIfam" id="TIGR00172">
    <property type="entry name" value="maf"/>
    <property type="match status" value="1"/>
</dbReference>
<evidence type="ECO:0000256" key="1">
    <source>
        <dbReference type="ARBA" id="ARBA00001968"/>
    </source>
</evidence>
<dbReference type="PANTHER" id="PTHR43213:SF5">
    <property type="entry name" value="BIFUNCTIONAL DTTP_UTP PYROPHOSPHATASE_METHYLTRANSFERASE PROTEIN-RELATED"/>
    <property type="match status" value="1"/>
</dbReference>
<dbReference type="Gene3D" id="3.90.950.10">
    <property type="match status" value="1"/>
</dbReference>
<evidence type="ECO:0000313" key="3">
    <source>
        <dbReference type="EMBL" id="RPB04505.1"/>
    </source>
</evidence>
<dbReference type="Proteomes" id="UP000276215">
    <property type="component" value="Unassembled WGS sequence"/>
</dbReference>
<accession>A0A3N4KF33</accession>
<keyword evidence="4" id="KW-1185">Reference proteome</keyword>
<name>A0A3N4KF33_9PEZI</name>
<dbReference type="InterPro" id="IPR029001">
    <property type="entry name" value="ITPase-like_fam"/>
</dbReference>
<comment type="cofactor">
    <cofactor evidence="1">
        <name>a divalent metal cation</name>
        <dbReference type="ChEBI" id="CHEBI:60240"/>
    </cofactor>
</comment>
<dbReference type="Pfam" id="PF02545">
    <property type="entry name" value="Maf"/>
    <property type="match status" value="1"/>
</dbReference>
<organism evidence="3 4">
    <name type="scientific">Choiromyces venosus 120613-1</name>
    <dbReference type="NCBI Taxonomy" id="1336337"/>
    <lineage>
        <taxon>Eukaryota</taxon>
        <taxon>Fungi</taxon>
        <taxon>Dikarya</taxon>
        <taxon>Ascomycota</taxon>
        <taxon>Pezizomycotina</taxon>
        <taxon>Pezizomycetes</taxon>
        <taxon>Pezizales</taxon>
        <taxon>Tuberaceae</taxon>
        <taxon>Choiromyces</taxon>
    </lineage>
</organism>
<dbReference type="GO" id="GO:0047429">
    <property type="term" value="F:nucleoside triphosphate diphosphatase activity"/>
    <property type="evidence" value="ECO:0007669"/>
    <property type="project" value="InterPro"/>
</dbReference>
<evidence type="ECO:0000256" key="2">
    <source>
        <dbReference type="ARBA" id="ARBA00022801"/>
    </source>
</evidence>
<dbReference type="HAMAP" id="MF_00528">
    <property type="entry name" value="Maf"/>
    <property type="match status" value="1"/>
</dbReference>
<dbReference type="InterPro" id="IPR003697">
    <property type="entry name" value="Maf-like"/>
</dbReference>
<dbReference type="PANTHER" id="PTHR43213">
    <property type="entry name" value="BIFUNCTIONAL DTTP/UTP PYROPHOSPHATASE/METHYLTRANSFERASE PROTEIN-RELATED"/>
    <property type="match status" value="1"/>
</dbReference>
<sequence length="288" mass="31052">MSWLYNAIVGGGNGGQGAIALPLDPPPTYSTSANAGAGPSHRLSSAGGHVVKRLPRPPLDLPALNMIRGKRVILASASPRRKQLLSQIGLTDVEVIPSSFAENLDKSRYEAFEYVLETAIQKCLDVYKREINNPVKGEPAIVLSADTVIVNYTGEIMEKPRSEEAHLAMLKALRDGPPHKVCTAVVAMAPLETLVHPGYAQENHVEETIVTFDPMVTDDLLEAYVKTREGADKAGGYAIQGAGSILVKKIEGTFDNVVGLPLRGTLKVIEKVMSNDEMVEEGDEEVEE</sequence>
<proteinExistence type="inferred from homology"/>
<dbReference type="STRING" id="1336337.A0A3N4KF33"/>
<dbReference type="CDD" id="cd00555">
    <property type="entry name" value="Maf"/>
    <property type="match status" value="1"/>
</dbReference>
<dbReference type="EMBL" id="ML120358">
    <property type="protein sequence ID" value="RPB04505.1"/>
    <property type="molecule type" value="Genomic_DNA"/>
</dbReference>
<keyword evidence="2" id="KW-0378">Hydrolase</keyword>
<gene>
    <name evidence="3" type="ORF">L873DRAFT_1666783</name>
</gene>
<protein>
    <submittedName>
        <fullName evidence="3">Maf-domain-containing protein</fullName>
    </submittedName>
</protein>
<dbReference type="SUPFAM" id="SSF52972">
    <property type="entry name" value="ITPase-like"/>
    <property type="match status" value="1"/>
</dbReference>
<dbReference type="OrthoDB" id="10267058at2759"/>
<evidence type="ECO:0000313" key="4">
    <source>
        <dbReference type="Proteomes" id="UP000276215"/>
    </source>
</evidence>
<reference evidence="3 4" key="1">
    <citation type="journal article" date="2018" name="Nat. Ecol. Evol.">
        <title>Pezizomycetes genomes reveal the molecular basis of ectomycorrhizal truffle lifestyle.</title>
        <authorList>
            <person name="Murat C."/>
            <person name="Payen T."/>
            <person name="Noel B."/>
            <person name="Kuo A."/>
            <person name="Morin E."/>
            <person name="Chen J."/>
            <person name="Kohler A."/>
            <person name="Krizsan K."/>
            <person name="Balestrini R."/>
            <person name="Da Silva C."/>
            <person name="Montanini B."/>
            <person name="Hainaut M."/>
            <person name="Levati E."/>
            <person name="Barry K.W."/>
            <person name="Belfiori B."/>
            <person name="Cichocki N."/>
            <person name="Clum A."/>
            <person name="Dockter R.B."/>
            <person name="Fauchery L."/>
            <person name="Guy J."/>
            <person name="Iotti M."/>
            <person name="Le Tacon F."/>
            <person name="Lindquist E.A."/>
            <person name="Lipzen A."/>
            <person name="Malagnac F."/>
            <person name="Mello A."/>
            <person name="Molinier V."/>
            <person name="Miyauchi S."/>
            <person name="Poulain J."/>
            <person name="Riccioni C."/>
            <person name="Rubini A."/>
            <person name="Sitrit Y."/>
            <person name="Splivallo R."/>
            <person name="Traeger S."/>
            <person name="Wang M."/>
            <person name="Zifcakova L."/>
            <person name="Wipf D."/>
            <person name="Zambonelli A."/>
            <person name="Paolocci F."/>
            <person name="Nowrousian M."/>
            <person name="Ottonello S."/>
            <person name="Baldrian P."/>
            <person name="Spatafora J.W."/>
            <person name="Henrissat B."/>
            <person name="Nagy L.G."/>
            <person name="Aury J.M."/>
            <person name="Wincker P."/>
            <person name="Grigoriev I.V."/>
            <person name="Bonfante P."/>
            <person name="Martin F.M."/>
        </authorList>
    </citation>
    <scope>NUCLEOTIDE SEQUENCE [LARGE SCALE GENOMIC DNA]</scope>
    <source>
        <strain evidence="3 4">120613-1</strain>
    </source>
</reference>